<gene>
    <name evidence="1" type="ORF">BBD32_02590</name>
</gene>
<dbReference type="RefSeq" id="WP_078395099.1">
    <property type="nucleotide sequence ID" value="NZ_CP016374.1"/>
</dbReference>
<evidence type="ECO:0000313" key="2">
    <source>
        <dbReference type="Proteomes" id="UP000190848"/>
    </source>
</evidence>
<dbReference type="Proteomes" id="UP000190848">
    <property type="component" value="Chromosome"/>
</dbReference>
<dbReference type="EMBL" id="CP016374">
    <property type="protein sequence ID" value="AQX00428.1"/>
    <property type="molecule type" value="Genomic_DNA"/>
</dbReference>
<sequence length="78" mass="9275">MNKKQDFNFSSFLISNGFTKEVHGKMQLFQFERKDNYYALTIHDNGYFNMASNDFLRNDQPIPKTHEEALEVLRVLLK</sequence>
<organism evidence="1 2">
    <name type="scientific">Elizabethkingia anophelis</name>
    <dbReference type="NCBI Taxonomy" id="1117645"/>
    <lineage>
        <taxon>Bacteria</taxon>
        <taxon>Pseudomonadati</taxon>
        <taxon>Bacteroidota</taxon>
        <taxon>Flavobacteriia</taxon>
        <taxon>Flavobacteriales</taxon>
        <taxon>Weeksellaceae</taxon>
        <taxon>Elizabethkingia</taxon>
    </lineage>
</organism>
<proteinExistence type="predicted"/>
<protein>
    <recommendedName>
        <fullName evidence="3">DUF5659 domain-containing protein</fullName>
    </recommendedName>
</protein>
<evidence type="ECO:0000313" key="1">
    <source>
        <dbReference type="EMBL" id="AQX00428.1"/>
    </source>
</evidence>
<dbReference type="AlphaFoldDB" id="A0AAU8UQC2"/>
<name>A0AAU8UQC2_9FLAO</name>
<evidence type="ECO:0008006" key="3">
    <source>
        <dbReference type="Google" id="ProtNLM"/>
    </source>
</evidence>
<accession>A0AAU8UQC2</accession>
<reference evidence="1 2" key="1">
    <citation type="submission" date="2016-07" db="EMBL/GenBank/DDBJ databases">
        <title>Revisiting the taxonomy of the Elizabethkingia Genus using Whole-Genome Sequencing, Optical Mapping, and MALDI-TOF, along with proposal of three novel Elizabethkingia species: Elizabethkingia bruuniana sp. nov., Elizabethkingia ursingii sp. nov., and Elizabethkingia occulta sp. nov.</title>
        <authorList>
            <person name="Nicholson A.C."/>
        </authorList>
    </citation>
    <scope>NUCLEOTIDE SEQUENCE [LARGE SCALE GENOMIC DNA]</scope>
    <source>
        <strain evidence="1 2">F3201</strain>
    </source>
</reference>